<dbReference type="KEGG" id="ngr:NAEGRDRAFT_79200"/>
<dbReference type="RefSeq" id="XP_002679150.1">
    <property type="nucleotide sequence ID" value="XM_002679104.1"/>
</dbReference>
<reference evidence="2 3" key="1">
    <citation type="journal article" date="2010" name="Cell">
        <title>The genome of Naegleria gruberi illuminates early eukaryotic versatility.</title>
        <authorList>
            <person name="Fritz-Laylin L.K."/>
            <person name="Prochnik S.E."/>
            <person name="Ginger M.L."/>
            <person name="Dacks J.B."/>
            <person name="Carpenter M.L."/>
            <person name="Field M.C."/>
            <person name="Kuo A."/>
            <person name="Paredez A."/>
            <person name="Chapman J."/>
            <person name="Pham J."/>
            <person name="Shu S."/>
            <person name="Neupane R."/>
            <person name="Cipriano M."/>
            <person name="Mancuso J."/>
            <person name="Tu H."/>
            <person name="Salamov A."/>
            <person name="Lindquist E."/>
            <person name="Shapiro H."/>
            <person name="Lucas S."/>
            <person name="Grigoriev I.V."/>
            <person name="Cande W.Z."/>
            <person name="Fulton C."/>
            <person name="Rokhsar D.S."/>
            <person name="Dawson S.C."/>
        </authorList>
    </citation>
    <scope>NUCLEOTIDE SEQUENCE [LARGE SCALE GENOMIC DNA]</scope>
    <source>
        <strain evidence="2 3">NEG-M</strain>
    </source>
</reference>
<feature type="chain" id="PRO_5003037972" evidence="1">
    <location>
        <begin position="23"/>
        <end position="200"/>
    </location>
</feature>
<proteinExistence type="predicted"/>
<protein>
    <submittedName>
        <fullName evidence="2">Predicted protein</fullName>
    </submittedName>
</protein>
<dbReference type="InParanoid" id="D2VAC4"/>
<feature type="signal peptide" evidence="1">
    <location>
        <begin position="1"/>
        <end position="22"/>
    </location>
</feature>
<sequence>MKRILSLICLVVCILACQQINAACGPPMCNDNVLFAPAMVKLMYNHMHGNTTLPSKVKTTGPPCTACLPCCAFLASVEQSTIDQRDEIQTLNTIVDSVDWTCKTSECAQHHVELRNMVSKVIEEKSQPLLQAMSLKSTTNTDAVTQSIREHLEMYSRQIKRSRDFEKTKNENQFLTNLLSCPCTACPTQCAVRKLLFKQH</sequence>
<dbReference type="AlphaFoldDB" id="D2VAC4"/>
<dbReference type="EMBL" id="GG738859">
    <property type="protein sequence ID" value="EFC46406.1"/>
    <property type="molecule type" value="Genomic_DNA"/>
</dbReference>
<organism evidence="3">
    <name type="scientific">Naegleria gruberi</name>
    <name type="common">Amoeba</name>
    <dbReference type="NCBI Taxonomy" id="5762"/>
    <lineage>
        <taxon>Eukaryota</taxon>
        <taxon>Discoba</taxon>
        <taxon>Heterolobosea</taxon>
        <taxon>Tetramitia</taxon>
        <taxon>Eutetramitia</taxon>
        <taxon>Vahlkampfiidae</taxon>
        <taxon>Naegleria</taxon>
    </lineage>
</organism>
<keyword evidence="1" id="KW-0732">Signal</keyword>
<name>D2VAC4_NAEGR</name>
<dbReference type="OrthoDB" id="10260472at2759"/>
<dbReference type="GeneID" id="8859523"/>
<dbReference type="VEuPathDB" id="AmoebaDB:NAEGRDRAFT_79200"/>
<evidence type="ECO:0000313" key="2">
    <source>
        <dbReference type="EMBL" id="EFC46406.1"/>
    </source>
</evidence>
<keyword evidence="3" id="KW-1185">Reference proteome</keyword>
<evidence type="ECO:0000313" key="3">
    <source>
        <dbReference type="Proteomes" id="UP000006671"/>
    </source>
</evidence>
<dbReference type="OMA" id="TACLPCC"/>
<gene>
    <name evidence="2" type="ORF">NAEGRDRAFT_79200</name>
</gene>
<evidence type="ECO:0000256" key="1">
    <source>
        <dbReference type="SAM" id="SignalP"/>
    </source>
</evidence>
<accession>D2VAC4</accession>
<dbReference type="Proteomes" id="UP000006671">
    <property type="component" value="Unassembled WGS sequence"/>
</dbReference>